<dbReference type="PANTHER" id="PTHR11097">
    <property type="entry name" value="EXOSOME COMPLEX EXONUCLEASE RIBOSOMAL RNA PROCESSING PROTEIN"/>
    <property type="match status" value="1"/>
</dbReference>
<feature type="domain" description="Exoribonuclease phosphorolytic" evidence="11">
    <location>
        <begin position="31"/>
        <end position="162"/>
    </location>
</feature>
<dbReference type="CDD" id="cd11368">
    <property type="entry name" value="RNase_PH_RRP45"/>
    <property type="match status" value="1"/>
</dbReference>
<keyword evidence="9" id="KW-0539">Nucleus</keyword>
<evidence type="ECO:0000256" key="8">
    <source>
        <dbReference type="ARBA" id="ARBA00022884"/>
    </source>
</evidence>
<dbReference type="Pfam" id="PF01138">
    <property type="entry name" value="RNase_PH"/>
    <property type="match status" value="1"/>
</dbReference>
<keyword evidence="5" id="KW-0963">Cytoplasm</keyword>
<feature type="domain" description="Exoribonuclease phosphorolytic" evidence="12">
    <location>
        <begin position="188"/>
        <end position="254"/>
    </location>
</feature>
<proteinExistence type="inferred from homology"/>
<evidence type="ECO:0000256" key="7">
    <source>
        <dbReference type="ARBA" id="ARBA00022835"/>
    </source>
</evidence>
<dbReference type="EMBL" id="GL883028">
    <property type="protein sequence ID" value="EGG14605.1"/>
    <property type="molecule type" value="Genomic_DNA"/>
</dbReference>
<keyword evidence="7" id="KW-0271">Exosome</keyword>
<comment type="subcellular location">
    <subcellularLocation>
        <location evidence="1">Cytoplasm</location>
    </subcellularLocation>
    <subcellularLocation>
        <location evidence="2">Nucleus</location>
        <location evidence="2">Nucleolus</location>
    </subcellularLocation>
</comment>
<organism evidence="13 14">
    <name type="scientific">Cavenderia fasciculata</name>
    <name type="common">Slime mold</name>
    <name type="synonym">Dictyostelium fasciculatum</name>
    <dbReference type="NCBI Taxonomy" id="261658"/>
    <lineage>
        <taxon>Eukaryota</taxon>
        <taxon>Amoebozoa</taxon>
        <taxon>Evosea</taxon>
        <taxon>Eumycetozoa</taxon>
        <taxon>Dictyostelia</taxon>
        <taxon>Acytosteliales</taxon>
        <taxon>Cavenderiaceae</taxon>
        <taxon>Cavenderia</taxon>
    </lineage>
</organism>
<evidence type="ECO:0000256" key="4">
    <source>
        <dbReference type="ARBA" id="ARBA00019572"/>
    </source>
</evidence>
<keyword evidence="6" id="KW-0698">rRNA processing</keyword>
<comment type="similarity">
    <text evidence="3">Belongs to the RNase PH family.</text>
</comment>
<feature type="compositionally biased region" description="Low complexity" evidence="10">
    <location>
        <begin position="306"/>
        <end position="331"/>
    </location>
</feature>
<dbReference type="GO" id="GO:0071035">
    <property type="term" value="P:nuclear polyadenylation-dependent rRNA catabolic process"/>
    <property type="evidence" value="ECO:0007669"/>
    <property type="project" value="TreeGrafter"/>
</dbReference>
<dbReference type="InterPro" id="IPR027408">
    <property type="entry name" value="PNPase/RNase_PH_dom_sf"/>
</dbReference>
<evidence type="ECO:0000256" key="2">
    <source>
        <dbReference type="ARBA" id="ARBA00004604"/>
    </source>
</evidence>
<gene>
    <name evidence="13" type="ORF">DFA_10863</name>
</gene>
<keyword evidence="14" id="KW-1185">Reference proteome</keyword>
<evidence type="ECO:0000313" key="13">
    <source>
        <dbReference type="EMBL" id="EGG14605.1"/>
    </source>
</evidence>
<dbReference type="KEGG" id="dfa:DFA_10863"/>
<dbReference type="InterPro" id="IPR015847">
    <property type="entry name" value="ExoRNase_PH_dom2"/>
</dbReference>
<dbReference type="InterPro" id="IPR033100">
    <property type="entry name" value="Rrp45"/>
</dbReference>
<feature type="compositionally biased region" description="Low complexity" evidence="10">
    <location>
        <begin position="412"/>
        <end position="429"/>
    </location>
</feature>
<evidence type="ECO:0000259" key="11">
    <source>
        <dbReference type="Pfam" id="PF01138"/>
    </source>
</evidence>
<evidence type="ECO:0000259" key="12">
    <source>
        <dbReference type="Pfam" id="PF03725"/>
    </source>
</evidence>
<dbReference type="Pfam" id="PF03725">
    <property type="entry name" value="RNase_PH_C"/>
    <property type="match status" value="1"/>
</dbReference>
<accession>F4QBL7</accession>
<dbReference type="GO" id="GO:0035925">
    <property type="term" value="F:mRNA 3'-UTR AU-rich region binding"/>
    <property type="evidence" value="ECO:0007669"/>
    <property type="project" value="TreeGrafter"/>
</dbReference>
<evidence type="ECO:0000256" key="6">
    <source>
        <dbReference type="ARBA" id="ARBA00022552"/>
    </source>
</evidence>
<dbReference type="GO" id="GO:0034473">
    <property type="term" value="P:U1 snRNA 3'-end processing"/>
    <property type="evidence" value="ECO:0007669"/>
    <property type="project" value="TreeGrafter"/>
</dbReference>
<dbReference type="SUPFAM" id="SSF55666">
    <property type="entry name" value="Ribonuclease PH domain 2-like"/>
    <property type="match status" value="1"/>
</dbReference>
<dbReference type="FunFam" id="3.30.230.70:FF:000005">
    <property type="entry name" value="Exosome complex component RRP45"/>
    <property type="match status" value="1"/>
</dbReference>
<keyword evidence="13" id="KW-0269">Exonuclease</keyword>
<evidence type="ECO:0000256" key="10">
    <source>
        <dbReference type="SAM" id="MobiDB-lite"/>
    </source>
</evidence>
<reference evidence="14" key="1">
    <citation type="journal article" date="2011" name="Genome Res.">
        <title>Phylogeny-wide analysis of social amoeba genomes highlights ancient origins for complex intercellular communication.</title>
        <authorList>
            <person name="Heidel A.J."/>
            <person name="Lawal H.M."/>
            <person name="Felder M."/>
            <person name="Schilde C."/>
            <person name="Helps N.R."/>
            <person name="Tunggal B."/>
            <person name="Rivero F."/>
            <person name="John U."/>
            <person name="Schleicher M."/>
            <person name="Eichinger L."/>
            <person name="Platzer M."/>
            <person name="Noegel A.A."/>
            <person name="Schaap P."/>
            <person name="Gloeckner G."/>
        </authorList>
    </citation>
    <scope>NUCLEOTIDE SEQUENCE [LARGE SCALE GENOMIC DNA]</scope>
    <source>
        <strain evidence="14">SH3</strain>
    </source>
</reference>
<dbReference type="GO" id="GO:0016075">
    <property type="term" value="P:rRNA catabolic process"/>
    <property type="evidence" value="ECO:0007669"/>
    <property type="project" value="TreeGrafter"/>
</dbReference>
<dbReference type="RefSeq" id="XP_004351113.1">
    <property type="nucleotide sequence ID" value="XM_004351061.1"/>
</dbReference>
<dbReference type="InterPro" id="IPR050590">
    <property type="entry name" value="Exosome_comp_Rrp42_subfam"/>
</dbReference>
<dbReference type="SUPFAM" id="SSF54211">
    <property type="entry name" value="Ribosomal protein S5 domain 2-like"/>
    <property type="match status" value="1"/>
</dbReference>
<keyword evidence="13" id="KW-0540">Nuclease</keyword>
<dbReference type="GO" id="GO:0071028">
    <property type="term" value="P:nuclear mRNA surveillance"/>
    <property type="evidence" value="ECO:0007669"/>
    <property type="project" value="TreeGrafter"/>
</dbReference>
<dbReference type="InterPro" id="IPR036345">
    <property type="entry name" value="ExoRNase_PH_dom2_sf"/>
</dbReference>
<evidence type="ECO:0000256" key="3">
    <source>
        <dbReference type="ARBA" id="ARBA00006678"/>
    </source>
</evidence>
<evidence type="ECO:0000256" key="9">
    <source>
        <dbReference type="ARBA" id="ARBA00023242"/>
    </source>
</evidence>
<dbReference type="InterPro" id="IPR001247">
    <property type="entry name" value="ExoRNase_PH_dom1"/>
</dbReference>
<feature type="compositionally biased region" description="Acidic residues" evidence="10">
    <location>
        <begin position="399"/>
        <end position="408"/>
    </location>
</feature>
<dbReference type="GO" id="GO:0000176">
    <property type="term" value="C:nuclear exosome (RNase complex)"/>
    <property type="evidence" value="ECO:0007669"/>
    <property type="project" value="TreeGrafter"/>
</dbReference>
<dbReference type="GO" id="GO:0034475">
    <property type="term" value="P:U4 snRNA 3'-end processing"/>
    <property type="evidence" value="ECO:0007669"/>
    <property type="project" value="TreeGrafter"/>
</dbReference>
<dbReference type="GO" id="GO:0005730">
    <property type="term" value="C:nucleolus"/>
    <property type="evidence" value="ECO:0007669"/>
    <property type="project" value="UniProtKB-SubCell"/>
</dbReference>
<keyword evidence="8" id="KW-0694">RNA-binding</keyword>
<evidence type="ECO:0000256" key="5">
    <source>
        <dbReference type="ARBA" id="ARBA00022490"/>
    </source>
</evidence>
<feature type="region of interest" description="Disordered" evidence="10">
    <location>
        <begin position="390"/>
        <end position="469"/>
    </location>
</feature>
<sequence>MKEVLSKNEKEFMLSSIQQGLRIDGRRLDDMRDVKISFGKEYGMVEVQLGRTRVYTSVSCEVAEPRPERPNEGFFVFNTNISQMSNVEVDIGRSNPAELELGRLVERGLKESRAIDTEALCIVAGQKVWRIVTNIHILDDCGNLLDCASISVITALLHFRKPDVTLVGNEATIHTLEEREPVPLSIHHYPVSVTFGFFPDSLMIVDPDAKEEMVIDGKLSFLVNVHKEICGVSKSGGMSTSIDQVIKCSKMAINRAFDITNKIRIALHESIKDKNSSMKTRKKPMEMVEYTVPIKEEEEKDNKQSNINTTTTTTPNKPTTTTIKKTTTQPKKQQEVVVEKQKVKEEKKDTDILMKDDTTTTTTTTKPVAVAAPVVVVAPTAAAAAVVKNQSKEKIQIDSDSDSEEEDTVVLSTSNNNNNNSNNTTATTTKTEAIEVGSDDDLSVALIKKPSKPAAKKTKPAAKKAAASK</sequence>
<feature type="compositionally biased region" description="Basic residues" evidence="10">
    <location>
        <begin position="449"/>
        <end position="462"/>
    </location>
</feature>
<dbReference type="PANTHER" id="PTHR11097:SF14">
    <property type="entry name" value="EXOSOME COMPLEX COMPONENT RRP45"/>
    <property type="match status" value="1"/>
</dbReference>
<keyword evidence="13" id="KW-0378">Hydrolase</keyword>
<dbReference type="Gene3D" id="3.30.230.70">
    <property type="entry name" value="GHMP Kinase, N-terminal domain"/>
    <property type="match status" value="1"/>
</dbReference>
<dbReference type="GeneID" id="14866618"/>
<dbReference type="STRING" id="1054147.F4QBL7"/>
<dbReference type="AlphaFoldDB" id="F4QBL7"/>
<evidence type="ECO:0000256" key="1">
    <source>
        <dbReference type="ARBA" id="ARBA00004496"/>
    </source>
</evidence>
<dbReference type="InterPro" id="IPR020568">
    <property type="entry name" value="Ribosomal_Su5_D2-typ_SF"/>
</dbReference>
<feature type="region of interest" description="Disordered" evidence="10">
    <location>
        <begin position="297"/>
        <end position="340"/>
    </location>
</feature>
<dbReference type="GO" id="GO:0071038">
    <property type="term" value="P:TRAMP-dependent tRNA surveillance pathway"/>
    <property type="evidence" value="ECO:0007669"/>
    <property type="project" value="TreeGrafter"/>
</dbReference>
<dbReference type="GO" id="GO:0000177">
    <property type="term" value="C:cytoplasmic exosome (RNase complex)"/>
    <property type="evidence" value="ECO:0007669"/>
    <property type="project" value="TreeGrafter"/>
</dbReference>
<protein>
    <recommendedName>
        <fullName evidence="4">Exosome complex component RRP45</fullName>
    </recommendedName>
</protein>
<dbReference type="GO" id="GO:0034476">
    <property type="term" value="P:U5 snRNA 3'-end processing"/>
    <property type="evidence" value="ECO:0007669"/>
    <property type="project" value="TreeGrafter"/>
</dbReference>
<dbReference type="GO" id="GO:0004527">
    <property type="term" value="F:exonuclease activity"/>
    <property type="evidence" value="ECO:0007669"/>
    <property type="project" value="UniProtKB-KW"/>
</dbReference>
<dbReference type="Proteomes" id="UP000007797">
    <property type="component" value="Unassembled WGS sequence"/>
</dbReference>
<evidence type="ECO:0000313" key="14">
    <source>
        <dbReference type="Proteomes" id="UP000007797"/>
    </source>
</evidence>
<dbReference type="OrthoDB" id="10264038at2759"/>
<dbReference type="OMA" id="HESQSEC"/>
<dbReference type="GO" id="GO:0000467">
    <property type="term" value="P:exonucleolytic trimming to generate mature 3'-end of 5.8S rRNA from tricistronic rRNA transcript (SSU-rRNA, 5.8S rRNA, LSU-rRNA)"/>
    <property type="evidence" value="ECO:0007669"/>
    <property type="project" value="TreeGrafter"/>
</dbReference>
<name>F4QBL7_CACFS</name>